<keyword evidence="7" id="KW-1185">Reference proteome</keyword>
<dbReference type="PANTHER" id="PTHR30026">
    <property type="entry name" value="OUTER MEMBRANE PROTEIN TOLC"/>
    <property type="match status" value="1"/>
</dbReference>
<dbReference type="RefSeq" id="WP_160593075.1">
    <property type="nucleotide sequence ID" value="NZ_CP047895.1"/>
</dbReference>
<name>A0A7Z2NWM3_9SPHN</name>
<dbReference type="EMBL" id="CP047895">
    <property type="protein sequence ID" value="QHL91145.1"/>
    <property type="molecule type" value="Genomic_DNA"/>
</dbReference>
<gene>
    <name evidence="6" type="ORF">GVO57_10345</name>
</gene>
<accession>A0A7Z2NWM3</accession>
<dbReference type="KEGG" id="schy:GVO57_10345"/>
<dbReference type="GO" id="GO:0015288">
    <property type="term" value="F:porin activity"/>
    <property type="evidence" value="ECO:0007669"/>
    <property type="project" value="TreeGrafter"/>
</dbReference>
<protein>
    <submittedName>
        <fullName evidence="6">TolC family protein</fullName>
    </submittedName>
</protein>
<evidence type="ECO:0000256" key="5">
    <source>
        <dbReference type="ARBA" id="ARBA00023237"/>
    </source>
</evidence>
<evidence type="ECO:0000256" key="4">
    <source>
        <dbReference type="ARBA" id="ARBA00023136"/>
    </source>
</evidence>
<reference evidence="6 7" key="1">
    <citation type="submission" date="2020-01" db="EMBL/GenBank/DDBJ databases">
        <title>Sphingomonas sp. C33 whole genome sequece.</title>
        <authorList>
            <person name="Park C."/>
        </authorList>
    </citation>
    <scope>NUCLEOTIDE SEQUENCE [LARGE SCALE GENOMIC DNA]</scope>
    <source>
        <strain evidence="6 7">C33</strain>
    </source>
</reference>
<dbReference type="PANTHER" id="PTHR30026:SF20">
    <property type="entry name" value="OUTER MEMBRANE PROTEIN TOLC"/>
    <property type="match status" value="1"/>
</dbReference>
<dbReference type="SUPFAM" id="SSF56954">
    <property type="entry name" value="Outer membrane efflux proteins (OEP)"/>
    <property type="match status" value="1"/>
</dbReference>
<proteinExistence type="predicted"/>
<dbReference type="InterPro" id="IPR051906">
    <property type="entry name" value="TolC-like"/>
</dbReference>
<dbReference type="GO" id="GO:0009279">
    <property type="term" value="C:cell outer membrane"/>
    <property type="evidence" value="ECO:0007669"/>
    <property type="project" value="UniProtKB-SubCell"/>
</dbReference>
<dbReference type="Gene3D" id="1.20.1600.10">
    <property type="entry name" value="Outer membrane efflux proteins (OEP)"/>
    <property type="match status" value="1"/>
</dbReference>
<keyword evidence="5" id="KW-0998">Cell outer membrane</keyword>
<dbReference type="GO" id="GO:0015562">
    <property type="term" value="F:efflux transmembrane transporter activity"/>
    <property type="evidence" value="ECO:0007669"/>
    <property type="project" value="InterPro"/>
</dbReference>
<keyword evidence="3" id="KW-0812">Transmembrane</keyword>
<evidence type="ECO:0000313" key="7">
    <source>
        <dbReference type="Proteomes" id="UP000464468"/>
    </source>
</evidence>
<keyword evidence="4" id="KW-0472">Membrane</keyword>
<dbReference type="AlphaFoldDB" id="A0A7Z2NWM3"/>
<evidence type="ECO:0000256" key="2">
    <source>
        <dbReference type="ARBA" id="ARBA00022452"/>
    </source>
</evidence>
<comment type="subcellular location">
    <subcellularLocation>
        <location evidence="1">Cell outer membrane</location>
    </subcellularLocation>
</comment>
<dbReference type="GO" id="GO:1990281">
    <property type="term" value="C:efflux pump complex"/>
    <property type="evidence" value="ECO:0007669"/>
    <property type="project" value="TreeGrafter"/>
</dbReference>
<evidence type="ECO:0000256" key="3">
    <source>
        <dbReference type="ARBA" id="ARBA00022692"/>
    </source>
</evidence>
<dbReference type="Proteomes" id="UP000464468">
    <property type="component" value="Chromosome"/>
</dbReference>
<organism evidence="6 7">
    <name type="scientific">Sphingomonas changnyeongensis</name>
    <dbReference type="NCBI Taxonomy" id="2698679"/>
    <lineage>
        <taxon>Bacteria</taxon>
        <taxon>Pseudomonadati</taxon>
        <taxon>Pseudomonadota</taxon>
        <taxon>Alphaproteobacteria</taxon>
        <taxon>Sphingomonadales</taxon>
        <taxon>Sphingomonadaceae</taxon>
        <taxon>Sphingomonas</taxon>
    </lineage>
</organism>
<keyword evidence="2" id="KW-1134">Transmembrane beta strand</keyword>
<evidence type="ECO:0000313" key="6">
    <source>
        <dbReference type="EMBL" id="QHL91145.1"/>
    </source>
</evidence>
<evidence type="ECO:0000256" key="1">
    <source>
        <dbReference type="ARBA" id="ARBA00004442"/>
    </source>
</evidence>
<sequence>MMPFAISLIVSVGVQMSPPPAEPGMPLEAAVERALDSHPMVIAAHARVDEARADAQLLAVGPQEVVVQGTVQRRDVRGIGMVPEYDLQFTRPIRLPGKAALDRRVGNSGLRAAENRAEDARHQAALLLSKQWWTWLGAASEARTLEGVASVMSSAVAATRKRLALRDASALELDQALSAEAAAHAGAMQASAREAAARAALSASFPDLPLPSAAPALPRPALPAEGSEGLAALVIARSHEIGASAADLDKAEALRARAARDRLADPSIGLRAFSEQGGNEKGIGLIFSVPLGGRARAAAVDRASSASAAAAAELAATRNMISALAAEGAALATGYLRAWEQALRAAEAAQAAAERQRAGHALGGIDLSDRLVTERLACDAALEEVRARTAALEAITRLRIDAHTLWLSAQAHEGVAP</sequence>